<sequence>MADDKIKIRNSKQLSKRKSYQIVTTLHEGAVAMAGETVFQEKSFKALNTVIQEEFAAINQWIAARGGIVGHLKSFLATTGQTAMISTTGDQVSCRLQPAAADGSNGVLVSIALIVFAIPPNDLEVRLIDLFEQLECAQKKGESHDQ</sequence>
<keyword evidence="2" id="KW-1185">Reference proteome</keyword>
<dbReference type="RefSeq" id="WP_186895244.1">
    <property type="nucleotide sequence ID" value="NZ_WJBE01000022.1"/>
</dbReference>
<reference evidence="1 2" key="1">
    <citation type="journal article" date="2020" name="mSystems">
        <title>Defining Genomic and Predicted Metabolic Features of the Acetobacterium Genus.</title>
        <authorList>
            <person name="Ross D.E."/>
            <person name="Marshall C.W."/>
            <person name="Gulliver D."/>
            <person name="May H.D."/>
            <person name="Norman R.S."/>
        </authorList>
    </citation>
    <scope>NUCLEOTIDE SEQUENCE [LARGE SCALE GENOMIC DNA]</scope>
    <source>
        <strain evidence="1 2">DSM 4132</strain>
    </source>
</reference>
<dbReference type="Proteomes" id="UP000622405">
    <property type="component" value="Unassembled WGS sequence"/>
</dbReference>
<protein>
    <submittedName>
        <fullName evidence="1">Uncharacterized protein</fullName>
    </submittedName>
</protein>
<comment type="caution">
    <text evidence="1">The sequence shown here is derived from an EMBL/GenBank/DDBJ whole genome shotgun (WGS) entry which is preliminary data.</text>
</comment>
<gene>
    <name evidence="1" type="ORF">GH811_16305</name>
</gene>
<proteinExistence type="predicted"/>
<name>A0ABR6Z1L4_9FIRM</name>
<evidence type="ECO:0000313" key="2">
    <source>
        <dbReference type="Proteomes" id="UP000622405"/>
    </source>
</evidence>
<evidence type="ECO:0000313" key="1">
    <source>
        <dbReference type="EMBL" id="MBC3901176.1"/>
    </source>
</evidence>
<accession>A0ABR6Z1L4</accession>
<organism evidence="1 2">
    <name type="scientific">Acetobacterium malicum</name>
    <dbReference type="NCBI Taxonomy" id="52692"/>
    <lineage>
        <taxon>Bacteria</taxon>
        <taxon>Bacillati</taxon>
        <taxon>Bacillota</taxon>
        <taxon>Clostridia</taxon>
        <taxon>Eubacteriales</taxon>
        <taxon>Eubacteriaceae</taxon>
        <taxon>Acetobacterium</taxon>
    </lineage>
</organism>
<dbReference type="EMBL" id="WJBE01000022">
    <property type="protein sequence ID" value="MBC3901176.1"/>
    <property type="molecule type" value="Genomic_DNA"/>
</dbReference>